<accession>A0ACC3SSB9</accession>
<evidence type="ECO:0000313" key="2">
    <source>
        <dbReference type="Proteomes" id="UP001433508"/>
    </source>
</evidence>
<feature type="non-terminal residue" evidence="1">
    <location>
        <position position="1"/>
    </location>
</feature>
<protein>
    <submittedName>
        <fullName evidence="1">Uncharacterized protein</fullName>
    </submittedName>
</protein>
<proteinExistence type="predicted"/>
<comment type="caution">
    <text evidence="1">The sequence shown here is derived from an EMBL/GenBank/DDBJ whole genome shotgun (WGS) entry which is preliminary data.</text>
</comment>
<gene>
    <name evidence="1" type="ORF">V1525DRAFT_350030</name>
</gene>
<dbReference type="Proteomes" id="UP001433508">
    <property type="component" value="Unassembled WGS sequence"/>
</dbReference>
<keyword evidence="2" id="KW-1185">Reference proteome</keyword>
<evidence type="ECO:0000313" key="1">
    <source>
        <dbReference type="EMBL" id="KAK9234528.1"/>
    </source>
</evidence>
<name>A0ACC3SSB9_LIPKO</name>
<reference evidence="2" key="1">
    <citation type="journal article" date="2024" name="Front. Bioeng. Biotechnol.">
        <title>Genome-scale model development and genomic sequencing of the oleaginous clade Lipomyces.</title>
        <authorList>
            <person name="Czajka J.J."/>
            <person name="Han Y."/>
            <person name="Kim J."/>
            <person name="Mondo S.J."/>
            <person name="Hofstad B.A."/>
            <person name="Robles A."/>
            <person name="Haridas S."/>
            <person name="Riley R."/>
            <person name="LaButti K."/>
            <person name="Pangilinan J."/>
            <person name="Andreopoulos W."/>
            <person name="Lipzen A."/>
            <person name="Yan J."/>
            <person name="Wang M."/>
            <person name="Ng V."/>
            <person name="Grigoriev I.V."/>
            <person name="Spatafora J.W."/>
            <person name="Magnuson J.K."/>
            <person name="Baker S.E."/>
            <person name="Pomraning K.R."/>
        </authorList>
    </citation>
    <scope>NUCLEOTIDE SEQUENCE [LARGE SCALE GENOMIC DNA]</scope>
    <source>
        <strain evidence="2">CBS 7786</strain>
    </source>
</reference>
<organism evidence="1 2">
    <name type="scientific">Lipomyces kononenkoae</name>
    <name type="common">Yeast</name>
    <dbReference type="NCBI Taxonomy" id="34357"/>
    <lineage>
        <taxon>Eukaryota</taxon>
        <taxon>Fungi</taxon>
        <taxon>Dikarya</taxon>
        <taxon>Ascomycota</taxon>
        <taxon>Saccharomycotina</taxon>
        <taxon>Lipomycetes</taxon>
        <taxon>Lipomycetales</taxon>
        <taxon>Lipomycetaceae</taxon>
        <taxon>Lipomyces</taxon>
    </lineage>
</organism>
<sequence>GTVLGFNSEYFLLYSLWVFVLREDFPYTIMFLLFGDVYFVDVYIYTSICEGSY</sequence>
<dbReference type="EMBL" id="MU971468">
    <property type="protein sequence ID" value="KAK9234528.1"/>
    <property type="molecule type" value="Genomic_DNA"/>
</dbReference>